<feature type="compositionally biased region" description="Polar residues" evidence="1">
    <location>
        <begin position="7"/>
        <end position="18"/>
    </location>
</feature>
<proteinExistence type="predicted"/>
<name>A0A0H4LY75_9REOV</name>
<organism evidence="2">
    <name type="scientific">Lutzomyia reovirus 2</name>
    <dbReference type="NCBI Taxonomy" id="1670670"/>
    <lineage>
        <taxon>Viruses</taxon>
        <taxon>Riboviria</taxon>
        <taxon>Orthornavirae</taxon>
        <taxon>Duplornaviricota</taxon>
        <taxon>Resentoviricetes</taxon>
        <taxon>Reovirales</taxon>
    </lineage>
</organism>
<reference evidence="2" key="2">
    <citation type="submission" date="2015-03" db="EMBL/GenBank/DDBJ databases">
        <authorList>
            <person name="Aguiar E.R.G.R."/>
            <person name="Olmo R.P."/>
            <person name="Paro S."/>
            <person name="Ferreira F.V."/>
            <person name="Faria I.J.S."/>
            <person name="Todjro Y.M.H."/>
            <person name="Lobo F.P."/>
            <person name="Kroon E.G."/>
            <person name="Meignin C."/>
            <person name="Gatherer D."/>
            <person name="Imler J.-L."/>
            <person name="Marques J.T."/>
        </authorList>
    </citation>
    <scope>NUCLEOTIDE SEQUENCE</scope>
    <source>
        <strain evidence="2">Piaui</strain>
    </source>
</reference>
<evidence type="ECO:0000313" key="2">
    <source>
        <dbReference type="EMBL" id="AKP18624.1"/>
    </source>
</evidence>
<accession>A0A0H4LY75</accession>
<protein>
    <submittedName>
        <fullName evidence="2">VP1</fullName>
    </submittedName>
</protein>
<feature type="non-terminal residue" evidence="2">
    <location>
        <position position="653"/>
    </location>
</feature>
<feature type="compositionally biased region" description="Basic and acidic residues" evidence="1">
    <location>
        <begin position="40"/>
        <end position="50"/>
    </location>
</feature>
<reference evidence="2" key="1">
    <citation type="journal article" date="2015" name="Nucleic Acids Res.">
        <title>Sequence-independent characterization of viruses based on the pattern of viral small RNAs produced by the host.</title>
        <authorList>
            <person name="Aguiar E.R."/>
            <person name="Olmo R.P."/>
            <person name="Paro S."/>
            <person name="Ferreira F.V."/>
            <person name="de Faria I.J."/>
            <person name="Todjro Y.M."/>
            <person name="Lobo F.P."/>
            <person name="Kroon E.G."/>
            <person name="Meignin C."/>
            <person name="Gatherer D."/>
            <person name="Imler J.L."/>
            <person name="Marques J.T."/>
        </authorList>
    </citation>
    <scope>NUCLEOTIDE SEQUENCE</scope>
    <source>
        <strain evidence="2">Piaui</strain>
    </source>
</reference>
<feature type="region of interest" description="Disordered" evidence="1">
    <location>
        <begin position="1"/>
        <end position="50"/>
    </location>
</feature>
<feature type="compositionally biased region" description="Basic and acidic residues" evidence="1">
    <location>
        <begin position="19"/>
        <end position="30"/>
    </location>
</feature>
<evidence type="ECO:0000256" key="1">
    <source>
        <dbReference type="SAM" id="MobiDB-lite"/>
    </source>
</evidence>
<sequence>MNKKTETTQMKSKNSVQKEQQRGEQSDHKQTGGVVIVDQKAAEKPNAKDQVHAIQIENDGPKERSEARNDASTNVINVYKPMAQTPHDTMEQNSANVTDIQGDVTNIRQVPDTIISQRMVTLQQPEGARQLELLTLSTGYTNVIRTPNLRPDFKIDDELEPYVIYKSKGSDYIDTTKVIVDPQFATILQETTDLIRFGTSGVFLHYNDKFFEPRGVNLTYGTPLAPGLIQQIELPNDVLMHNSHIGGILLLLLSVMEDNRIYKSKLTHQNTTSNMSSYAQEIIGSIYITPVHPSFAFLPMCTTAQWIKDEMQQIAINAPYFYGRTSAQYDVFYNAKRLETHAINVDHIAASVNNINVWELTNGTSSFKKYKQGLLAHAYPKTTVTDIPDDTLRPRLKVDKANELRILMLAAMRMPTFAKDLLLINTEYFTSTNAIRPNSTGEYIPSTMIARSDARDLTELIHNYAAEVDISRVHEMFAREITPRLCVLRYDSDEETFKNTESILKIVEFIIFAWLFPNTFEAIKGDIQNRLIAFFTVWYPREIANVLSNYGTTYRLRNAQHPYIWSQRDEIWTQDMYLTDRFPTLFSDVTFEGAPHITAFMKFFKPRGQVIIDERAIDADFPRVFEQATHYIPFVDSATATTNKLHLEFIVMI</sequence>
<dbReference type="EMBL" id="KR003807">
    <property type="protein sequence ID" value="AKP18624.1"/>
    <property type="molecule type" value="Genomic_RNA"/>
</dbReference>